<dbReference type="InterPro" id="IPR000644">
    <property type="entry name" value="CBS_dom"/>
</dbReference>
<dbReference type="Pfam" id="PF00571">
    <property type="entry name" value="CBS"/>
    <property type="match status" value="2"/>
</dbReference>
<dbReference type="SUPFAM" id="SSF54631">
    <property type="entry name" value="CBS-domain pair"/>
    <property type="match status" value="1"/>
</dbReference>
<gene>
    <name evidence="5" type="ORF">SAMN05421874_107224</name>
</gene>
<dbReference type="Gene3D" id="3.30.1340.30">
    <property type="match status" value="1"/>
</dbReference>
<feature type="domain" description="CBS" evidence="4">
    <location>
        <begin position="9"/>
        <end position="68"/>
    </location>
</feature>
<proteinExistence type="predicted"/>
<evidence type="ECO:0000256" key="2">
    <source>
        <dbReference type="PROSITE-ProRule" id="PRU00703"/>
    </source>
</evidence>
<evidence type="ECO:0000313" key="5">
    <source>
        <dbReference type="EMBL" id="SDK40721.1"/>
    </source>
</evidence>
<dbReference type="OrthoDB" id="3626971at2"/>
<evidence type="ECO:0000259" key="3">
    <source>
        <dbReference type="PROSITE" id="PS50914"/>
    </source>
</evidence>
<sequence length="224" mass="24649">MRFMVRDVMTREVVAVHGDTPFKDVAETLVAHGVSAVPVVDGENHVIGVVSEADLLRKEEFKEQYYGEGYRPPLRTRLRRSLSKEGHRSGSGGDTAAGVMSAPAVTIRSHASVVSAMRLMAEHGVKRLPVVGRDGRLAGIVSRGDLMRVFLRTDAEIEREVREDVLGHSLWAGTSDVRATVDKGVVTLTGSMRLRSDARIAVRMVERVNGVVEVIDHVTWREND</sequence>
<dbReference type="AlphaFoldDB" id="A0A1G9BMI8"/>
<dbReference type="Gene3D" id="3.10.580.10">
    <property type="entry name" value="CBS-domain"/>
    <property type="match status" value="1"/>
</dbReference>
<dbReference type="Pfam" id="PF04972">
    <property type="entry name" value="BON"/>
    <property type="match status" value="1"/>
</dbReference>
<dbReference type="SMART" id="SM00116">
    <property type="entry name" value="CBS"/>
    <property type="match status" value="2"/>
</dbReference>
<name>A0A1G9BMI8_9ACTN</name>
<accession>A0A1G9BMI8</accession>
<dbReference type="PANTHER" id="PTHR43080:SF29">
    <property type="entry name" value="OS02G0818000 PROTEIN"/>
    <property type="match status" value="1"/>
</dbReference>
<evidence type="ECO:0000259" key="4">
    <source>
        <dbReference type="PROSITE" id="PS51371"/>
    </source>
</evidence>
<reference evidence="5 6" key="1">
    <citation type="submission" date="2016-10" db="EMBL/GenBank/DDBJ databases">
        <authorList>
            <person name="de Groot N.N."/>
        </authorList>
    </citation>
    <scope>NUCLEOTIDE SEQUENCE [LARGE SCALE GENOMIC DNA]</scope>
    <source>
        <strain evidence="5 6">CGMCC 4.5681</strain>
    </source>
</reference>
<dbReference type="InterPro" id="IPR046342">
    <property type="entry name" value="CBS_dom_sf"/>
</dbReference>
<dbReference type="STRING" id="683260.SAMN05421874_107224"/>
<dbReference type="PIRSF" id="PIRSF036990">
    <property type="entry name" value="UCP036990_CBS_BON"/>
    <property type="match status" value="1"/>
</dbReference>
<dbReference type="InterPro" id="IPR051257">
    <property type="entry name" value="Diverse_CBS-Domain"/>
</dbReference>
<organism evidence="5 6">
    <name type="scientific">Nonomuraea maritima</name>
    <dbReference type="NCBI Taxonomy" id="683260"/>
    <lineage>
        <taxon>Bacteria</taxon>
        <taxon>Bacillati</taxon>
        <taxon>Actinomycetota</taxon>
        <taxon>Actinomycetes</taxon>
        <taxon>Streptosporangiales</taxon>
        <taxon>Streptosporangiaceae</taxon>
        <taxon>Nonomuraea</taxon>
    </lineage>
</organism>
<dbReference type="InterPro" id="IPR017080">
    <property type="entry name" value="UCP036990_CBS_BON"/>
</dbReference>
<dbReference type="PROSITE" id="PS51371">
    <property type="entry name" value="CBS"/>
    <property type="match status" value="2"/>
</dbReference>
<dbReference type="PROSITE" id="PS50914">
    <property type="entry name" value="BON"/>
    <property type="match status" value="1"/>
</dbReference>
<dbReference type="InterPro" id="IPR007055">
    <property type="entry name" value="BON_dom"/>
</dbReference>
<feature type="domain" description="CBS" evidence="4">
    <location>
        <begin position="100"/>
        <end position="156"/>
    </location>
</feature>
<dbReference type="CDD" id="cd04586">
    <property type="entry name" value="CBS_pair_BON_assoc"/>
    <property type="match status" value="1"/>
</dbReference>
<evidence type="ECO:0000313" key="6">
    <source>
        <dbReference type="Proteomes" id="UP000198683"/>
    </source>
</evidence>
<dbReference type="EMBL" id="FNFB01000007">
    <property type="protein sequence ID" value="SDK40721.1"/>
    <property type="molecule type" value="Genomic_DNA"/>
</dbReference>
<dbReference type="Proteomes" id="UP000198683">
    <property type="component" value="Unassembled WGS sequence"/>
</dbReference>
<dbReference type="RefSeq" id="WP_090764503.1">
    <property type="nucleotide sequence ID" value="NZ_FNFB01000007.1"/>
</dbReference>
<keyword evidence="6" id="KW-1185">Reference proteome</keyword>
<dbReference type="PANTHER" id="PTHR43080">
    <property type="entry name" value="CBS DOMAIN-CONTAINING PROTEIN CBSX3, MITOCHONDRIAL"/>
    <property type="match status" value="1"/>
</dbReference>
<feature type="domain" description="BON" evidence="3">
    <location>
        <begin position="153"/>
        <end position="222"/>
    </location>
</feature>
<keyword evidence="1 2" id="KW-0129">CBS domain</keyword>
<evidence type="ECO:0000256" key="1">
    <source>
        <dbReference type="ARBA" id="ARBA00023122"/>
    </source>
</evidence>
<protein>
    <submittedName>
        <fullName evidence="5">BON domain-containing protein</fullName>
    </submittedName>
</protein>